<dbReference type="Gene3D" id="1.20.5.370">
    <property type="match status" value="1"/>
</dbReference>
<dbReference type="InterPro" id="IPR014751">
    <property type="entry name" value="XRCC4-like_C"/>
</dbReference>
<feature type="region of interest" description="Disordered" evidence="2">
    <location>
        <begin position="38"/>
        <end position="63"/>
    </location>
</feature>
<name>A0A8X6KFX5_TRICU</name>
<keyword evidence="3" id="KW-0732">Signal</keyword>
<evidence type="ECO:0000256" key="3">
    <source>
        <dbReference type="SAM" id="SignalP"/>
    </source>
</evidence>
<dbReference type="AlphaFoldDB" id="A0A8X6KFX5"/>
<protein>
    <submittedName>
        <fullName evidence="4">Uncharacterized protein</fullName>
    </submittedName>
</protein>
<feature type="signal peptide" evidence="3">
    <location>
        <begin position="1"/>
        <end position="19"/>
    </location>
</feature>
<feature type="coiled-coil region" evidence="1">
    <location>
        <begin position="108"/>
        <end position="142"/>
    </location>
</feature>
<keyword evidence="1" id="KW-0175">Coiled coil</keyword>
<proteinExistence type="predicted"/>
<evidence type="ECO:0000313" key="4">
    <source>
        <dbReference type="EMBL" id="GFQ71881.1"/>
    </source>
</evidence>
<accession>A0A8X6KFX5</accession>
<evidence type="ECO:0000256" key="2">
    <source>
        <dbReference type="SAM" id="MobiDB-lite"/>
    </source>
</evidence>
<organism evidence="4 5">
    <name type="scientific">Trichonephila clavata</name>
    <name type="common">Joro spider</name>
    <name type="synonym">Nephila clavata</name>
    <dbReference type="NCBI Taxonomy" id="2740835"/>
    <lineage>
        <taxon>Eukaryota</taxon>
        <taxon>Metazoa</taxon>
        <taxon>Ecdysozoa</taxon>
        <taxon>Arthropoda</taxon>
        <taxon>Chelicerata</taxon>
        <taxon>Arachnida</taxon>
        <taxon>Araneae</taxon>
        <taxon>Araneomorphae</taxon>
        <taxon>Entelegynae</taxon>
        <taxon>Araneoidea</taxon>
        <taxon>Nephilidae</taxon>
        <taxon>Trichonephila</taxon>
    </lineage>
</organism>
<feature type="chain" id="PRO_5036483551" evidence="3">
    <location>
        <begin position="20"/>
        <end position="262"/>
    </location>
</feature>
<dbReference type="OrthoDB" id="6108017at2759"/>
<keyword evidence="5" id="KW-1185">Reference proteome</keyword>
<dbReference type="EMBL" id="BMAO01021106">
    <property type="protein sequence ID" value="GFQ71881.1"/>
    <property type="molecule type" value="Genomic_DNA"/>
</dbReference>
<feature type="compositionally biased region" description="Basic and acidic residues" evidence="2">
    <location>
        <begin position="38"/>
        <end position="60"/>
    </location>
</feature>
<reference evidence="4" key="1">
    <citation type="submission" date="2020-07" db="EMBL/GenBank/DDBJ databases">
        <title>Multicomponent nature underlies the extraordinary mechanical properties of spider dragline silk.</title>
        <authorList>
            <person name="Kono N."/>
            <person name="Nakamura H."/>
            <person name="Mori M."/>
            <person name="Yoshida Y."/>
            <person name="Ohtoshi R."/>
            <person name="Malay A.D."/>
            <person name="Moran D.A.P."/>
            <person name="Tomita M."/>
            <person name="Numata K."/>
            <person name="Arakawa K."/>
        </authorList>
    </citation>
    <scope>NUCLEOTIDE SEQUENCE</scope>
</reference>
<gene>
    <name evidence="4" type="ORF">TNCT_256381</name>
</gene>
<feature type="coiled-coil region" evidence="1">
    <location>
        <begin position="184"/>
        <end position="218"/>
    </location>
</feature>
<sequence>MGIFYVLLSFLVFAVGVQSSKEIDTHEIHDRRTVHELEKSQKRLEREKEKLQEEEFENPRKNSQRVINSTQASVKLEAEDNTEALRTKKLKSYINTLEIALGHAIKAIAKARKNHEEYQMQHSETQQALEEEQRARDEVREQYATKAGLKVEAKSRTEALRTKRRSKSEINRVEIALDLTNKANVDVQKNIQKYQIQLKETQRALEEEHRARDEVREEYLETALDLANKANAEVQKSIRKYQIILLETQKALDDEQRALSDG</sequence>
<dbReference type="Proteomes" id="UP000887116">
    <property type="component" value="Unassembled WGS sequence"/>
</dbReference>
<comment type="caution">
    <text evidence="4">The sequence shown here is derived from an EMBL/GenBank/DDBJ whole genome shotgun (WGS) entry which is preliminary data.</text>
</comment>
<evidence type="ECO:0000313" key="5">
    <source>
        <dbReference type="Proteomes" id="UP000887116"/>
    </source>
</evidence>
<evidence type="ECO:0000256" key="1">
    <source>
        <dbReference type="SAM" id="Coils"/>
    </source>
</evidence>